<dbReference type="GO" id="GO:0031072">
    <property type="term" value="F:heat shock protein binding"/>
    <property type="evidence" value="ECO:0007669"/>
    <property type="project" value="TreeGrafter"/>
</dbReference>
<feature type="region of interest" description="Disordered" evidence="1">
    <location>
        <begin position="273"/>
        <end position="357"/>
    </location>
</feature>
<dbReference type="InterPro" id="IPR056453">
    <property type="entry name" value="HTH_DNAJC9"/>
</dbReference>
<dbReference type="InterPro" id="IPR036869">
    <property type="entry name" value="J_dom_sf"/>
</dbReference>
<protein>
    <recommendedName>
        <fullName evidence="2">J domain-containing protein</fullName>
    </recommendedName>
</protein>
<dbReference type="PRINTS" id="PR00625">
    <property type="entry name" value="JDOMAIN"/>
</dbReference>
<organism evidence="3 4">
    <name type="scientific">Suillus plorans</name>
    <dbReference type="NCBI Taxonomy" id="116603"/>
    <lineage>
        <taxon>Eukaryota</taxon>
        <taxon>Fungi</taxon>
        <taxon>Dikarya</taxon>
        <taxon>Basidiomycota</taxon>
        <taxon>Agaricomycotina</taxon>
        <taxon>Agaricomycetes</taxon>
        <taxon>Agaricomycetidae</taxon>
        <taxon>Boletales</taxon>
        <taxon>Suillineae</taxon>
        <taxon>Suillaceae</taxon>
        <taxon>Suillus</taxon>
    </lineage>
</organism>
<gene>
    <name evidence="3" type="ORF">HD556DRAFT_1433564</name>
</gene>
<feature type="region of interest" description="Disordered" evidence="1">
    <location>
        <begin position="222"/>
        <end position="249"/>
    </location>
</feature>
<dbReference type="PANTHER" id="PTHR44144:SF1">
    <property type="entry name" value="DNAJ HOMOLOG SUBFAMILY C MEMBER 9"/>
    <property type="match status" value="1"/>
</dbReference>
<dbReference type="CDD" id="cd06257">
    <property type="entry name" value="DnaJ"/>
    <property type="match status" value="1"/>
</dbReference>
<dbReference type="OrthoDB" id="110024at2759"/>
<feature type="domain" description="J" evidence="2">
    <location>
        <begin position="17"/>
        <end position="87"/>
    </location>
</feature>
<dbReference type="SUPFAM" id="SSF46565">
    <property type="entry name" value="Chaperone J-domain"/>
    <property type="match status" value="1"/>
</dbReference>
<reference evidence="3" key="1">
    <citation type="journal article" date="2020" name="New Phytol.">
        <title>Comparative genomics reveals dynamic genome evolution in host specialist ectomycorrhizal fungi.</title>
        <authorList>
            <person name="Lofgren L.A."/>
            <person name="Nguyen N.H."/>
            <person name="Vilgalys R."/>
            <person name="Ruytinx J."/>
            <person name="Liao H.L."/>
            <person name="Branco S."/>
            <person name="Kuo A."/>
            <person name="LaButti K."/>
            <person name="Lipzen A."/>
            <person name="Andreopoulos W."/>
            <person name="Pangilinan J."/>
            <person name="Riley R."/>
            <person name="Hundley H."/>
            <person name="Na H."/>
            <person name="Barry K."/>
            <person name="Grigoriev I.V."/>
            <person name="Stajich J.E."/>
            <person name="Kennedy P.G."/>
        </authorList>
    </citation>
    <scope>NUCLEOTIDE SEQUENCE</scope>
    <source>
        <strain evidence="3">S12</strain>
    </source>
</reference>
<feature type="compositionally biased region" description="Basic residues" evidence="1">
    <location>
        <begin position="228"/>
        <end position="237"/>
    </location>
</feature>
<accession>A0A9P7AHY2</accession>
<dbReference type="Pfam" id="PF00226">
    <property type="entry name" value="DnaJ"/>
    <property type="match status" value="1"/>
</dbReference>
<dbReference type="GO" id="GO:0005737">
    <property type="term" value="C:cytoplasm"/>
    <property type="evidence" value="ECO:0007669"/>
    <property type="project" value="TreeGrafter"/>
</dbReference>
<name>A0A9P7AHY2_9AGAM</name>
<evidence type="ECO:0000259" key="2">
    <source>
        <dbReference type="PROSITE" id="PS50076"/>
    </source>
</evidence>
<feature type="compositionally biased region" description="Basic residues" evidence="1">
    <location>
        <begin position="346"/>
        <end position="357"/>
    </location>
</feature>
<evidence type="ECO:0000256" key="1">
    <source>
        <dbReference type="SAM" id="MobiDB-lite"/>
    </source>
</evidence>
<dbReference type="EMBL" id="JABBWE010000055">
    <property type="protein sequence ID" value="KAG1789846.1"/>
    <property type="molecule type" value="Genomic_DNA"/>
</dbReference>
<dbReference type="AlphaFoldDB" id="A0A9P7AHY2"/>
<dbReference type="Gene3D" id="1.10.287.110">
    <property type="entry name" value="DnaJ domain"/>
    <property type="match status" value="1"/>
</dbReference>
<dbReference type="PANTHER" id="PTHR44144">
    <property type="entry name" value="DNAJ HOMOLOG SUBFAMILY C MEMBER 9"/>
    <property type="match status" value="1"/>
</dbReference>
<dbReference type="GO" id="GO:0005634">
    <property type="term" value="C:nucleus"/>
    <property type="evidence" value="ECO:0007669"/>
    <property type="project" value="TreeGrafter"/>
</dbReference>
<sequence>MDDKDPMYQFFDEEDVDLYAVLSLKSDTSAEDIRKSYRKLALLCHPDKLVNATEEERVKASTQFQRIGFAYTVLSDEKRRKKYDKTGKTDEGLLGEADEDGGWEAYFEDLFDRVTRGRLDEMKKEYQGSPEEIEDLKAAYLETRGSFDEIMKHIPHSTIDDEPRFIVALSNLVQAGDLPSLPQWVSSSKDEKAKLVRKKQSDKEANEAEELAKELGVWDEFYGSGKTGARKGKGKAKKSADDDDDDKGDTSALQALILKRQKDRHGFLDDLAAKYSNMEESSTKKGGKGKKRKKGADESEAEVESPKKKPHVQDPPDIDDEEFAKIQQRMFSDKRKPTGEGSSPAKGRRNGRAKKAK</sequence>
<dbReference type="InterPro" id="IPR052594">
    <property type="entry name" value="J_domain-containing_protein"/>
</dbReference>
<dbReference type="RefSeq" id="XP_041156865.1">
    <property type="nucleotide sequence ID" value="XM_041305237.1"/>
</dbReference>
<dbReference type="GeneID" id="64599001"/>
<dbReference type="Proteomes" id="UP000719766">
    <property type="component" value="Unassembled WGS sequence"/>
</dbReference>
<feature type="compositionally biased region" description="Basic and acidic residues" evidence="1">
    <location>
        <begin position="304"/>
        <end position="314"/>
    </location>
</feature>
<evidence type="ECO:0000313" key="4">
    <source>
        <dbReference type="Proteomes" id="UP000719766"/>
    </source>
</evidence>
<evidence type="ECO:0000313" key="3">
    <source>
        <dbReference type="EMBL" id="KAG1789846.1"/>
    </source>
</evidence>
<proteinExistence type="predicted"/>
<dbReference type="InterPro" id="IPR001623">
    <property type="entry name" value="DnaJ_domain"/>
</dbReference>
<comment type="caution">
    <text evidence="3">The sequence shown here is derived from an EMBL/GenBank/DDBJ whole genome shotgun (WGS) entry which is preliminary data.</text>
</comment>
<dbReference type="Pfam" id="PF23302">
    <property type="entry name" value="HTH_DNAJC9"/>
    <property type="match status" value="1"/>
</dbReference>
<keyword evidence="4" id="KW-1185">Reference proteome</keyword>
<dbReference type="PROSITE" id="PS50076">
    <property type="entry name" value="DNAJ_2"/>
    <property type="match status" value="1"/>
</dbReference>
<feature type="compositionally biased region" description="Basic residues" evidence="1">
    <location>
        <begin position="285"/>
        <end position="294"/>
    </location>
</feature>
<dbReference type="SMART" id="SM00271">
    <property type="entry name" value="DnaJ"/>
    <property type="match status" value="1"/>
</dbReference>